<dbReference type="Proteomes" id="UP001151760">
    <property type="component" value="Unassembled WGS sequence"/>
</dbReference>
<evidence type="ECO:0000313" key="2">
    <source>
        <dbReference type="Proteomes" id="UP001151760"/>
    </source>
</evidence>
<dbReference type="EMBL" id="BQNB010014532">
    <property type="protein sequence ID" value="GJT29297.1"/>
    <property type="molecule type" value="Genomic_DNA"/>
</dbReference>
<reference evidence="1" key="1">
    <citation type="journal article" date="2022" name="Int. J. Mol. Sci.">
        <title>Draft Genome of Tanacetum Coccineum: Genomic Comparison of Closely Related Tanacetum-Family Plants.</title>
        <authorList>
            <person name="Yamashiro T."/>
            <person name="Shiraishi A."/>
            <person name="Nakayama K."/>
            <person name="Satake H."/>
        </authorList>
    </citation>
    <scope>NUCLEOTIDE SEQUENCE</scope>
</reference>
<accession>A0ABQ5CT66</accession>
<name>A0ABQ5CT66_9ASTR</name>
<reference evidence="1" key="2">
    <citation type="submission" date="2022-01" db="EMBL/GenBank/DDBJ databases">
        <authorList>
            <person name="Yamashiro T."/>
            <person name="Shiraishi A."/>
            <person name="Satake H."/>
            <person name="Nakayama K."/>
        </authorList>
    </citation>
    <scope>NUCLEOTIDE SEQUENCE</scope>
</reference>
<gene>
    <name evidence="1" type="ORF">Tco_0909572</name>
</gene>
<protein>
    <submittedName>
        <fullName evidence="1">Uncharacterized protein</fullName>
    </submittedName>
</protein>
<proteinExistence type="predicted"/>
<sequence>MLAVQPSCVYEVGRPSTAAAERPSFPLPTPGIPVPPSMIEDLSTRLGNLKYGHGHLVKKVIQVSDAEVAAGVTIREIGPRVFAIDGQIQALHAAVQQRDTQIQQLQTTVTEMSSRESTMMHIILETSRFLTWVEAEWLVSRLKMRNGEDFSYIGSMFPLMYQLMAVKKTSFPEMEYSGSVVASIPDVVEDQNKALSDT</sequence>
<keyword evidence="2" id="KW-1185">Reference proteome</keyword>
<evidence type="ECO:0000313" key="1">
    <source>
        <dbReference type="EMBL" id="GJT29297.1"/>
    </source>
</evidence>
<organism evidence="1 2">
    <name type="scientific">Tanacetum coccineum</name>
    <dbReference type="NCBI Taxonomy" id="301880"/>
    <lineage>
        <taxon>Eukaryota</taxon>
        <taxon>Viridiplantae</taxon>
        <taxon>Streptophyta</taxon>
        <taxon>Embryophyta</taxon>
        <taxon>Tracheophyta</taxon>
        <taxon>Spermatophyta</taxon>
        <taxon>Magnoliopsida</taxon>
        <taxon>eudicotyledons</taxon>
        <taxon>Gunneridae</taxon>
        <taxon>Pentapetalae</taxon>
        <taxon>asterids</taxon>
        <taxon>campanulids</taxon>
        <taxon>Asterales</taxon>
        <taxon>Asteraceae</taxon>
        <taxon>Asteroideae</taxon>
        <taxon>Anthemideae</taxon>
        <taxon>Anthemidinae</taxon>
        <taxon>Tanacetum</taxon>
    </lineage>
</organism>
<comment type="caution">
    <text evidence="1">The sequence shown here is derived from an EMBL/GenBank/DDBJ whole genome shotgun (WGS) entry which is preliminary data.</text>
</comment>